<dbReference type="EMBL" id="CP001802">
    <property type="protein sequence ID" value="ACY21519.1"/>
    <property type="molecule type" value="Genomic_DNA"/>
</dbReference>
<dbReference type="eggNOG" id="COG1985">
    <property type="taxonomic scope" value="Bacteria"/>
</dbReference>
<organism evidence="5 6">
    <name type="scientific">Gordonia bronchialis (strain ATCC 25592 / DSM 43247 / BCRC 13721 / JCM 3198 / KCTC 3076 / NBRC 16047 / NCTC 10667)</name>
    <name type="common">Rhodococcus bronchialis</name>
    <dbReference type="NCBI Taxonomy" id="526226"/>
    <lineage>
        <taxon>Bacteria</taxon>
        <taxon>Bacillati</taxon>
        <taxon>Actinomycetota</taxon>
        <taxon>Actinomycetes</taxon>
        <taxon>Mycobacteriales</taxon>
        <taxon>Gordoniaceae</taxon>
        <taxon>Gordonia</taxon>
    </lineage>
</organism>
<evidence type="ECO:0000256" key="2">
    <source>
        <dbReference type="ARBA" id="ARBA00022857"/>
    </source>
</evidence>
<dbReference type="PANTHER" id="PTHR38011">
    <property type="entry name" value="DIHYDROFOLATE REDUCTASE FAMILY PROTEIN (AFU_ORTHOLOGUE AFUA_8G06820)"/>
    <property type="match status" value="1"/>
</dbReference>
<dbReference type="InterPro" id="IPR050765">
    <property type="entry name" value="Riboflavin_Biosynth_HTPR"/>
</dbReference>
<dbReference type="InterPro" id="IPR024072">
    <property type="entry name" value="DHFR-like_dom_sf"/>
</dbReference>
<protein>
    <submittedName>
        <fullName evidence="5">Bifunctional deaminase-reductase domain protein</fullName>
    </submittedName>
</protein>
<reference evidence="5 6" key="2">
    <citation type="journal article" date="2010" name="Stand. Genomic Sci.">
        <title>Complete genome sequence of Gordonia bronchialis type strain (3410).</title>
        <authorList>
            <person name="Ivanova N."/>
            <person name="Sikorski J."/>
            <person name="Jando M."/>
            <person name="Lapidus A."/>
            <person name="Nolan M."/>
            <person name="Lucas S."/>
            <person name="Del Rio T.G."/>
            <person name="Tice H."/>
            <person name="Copeland A."/>
            <person name="Cheng J.F."/>
            <person name="Chen F."/>
            <person name="Bruce D."/>
            <person name="Goodwin L."/>
            <person name="Pitluck S."/>
            <person name="Mavromatis K."/>
            <person name="Ovchinnikova G."/>
            <person name="Pati A."/>
            <person name="Chen A."/>
            <person name="Palaniappan K."/>
            <person name="Land M."/>
            <person name="Hauser L."/>
            <person name="Chang Y.J."/>
            <person name="Jeffries C.D."/>
            <person name="Chain P."/>
            <person name="Saunders E."/>
            <person name="Han C."/>
            <person name="Detter J.C."/>
            <person name="Brettin T."/>
            <person name="Rohde M."/>
            <person name="Goker M."/>
            <person name="Bristow J."/>
            <person name="Eisen J.A."/>
            <person name="Markowitz V."/>
            <person name="Hugenholtz P."/>
            <person name="Klenk H.P."/>
            <person name="Kyrpides N.C."/>
        </authorList>
    </citation>
    <scope>NUCLEOTIDE SEQUENCE [LARGE SCALE GENOMIC DNA]</scope>
    <source>
        <strain evidence="6">ATCC 25592 / DSM 43247 / BCRC 13721 / JCM 3198 / KCTC 3076 / NBRC 16047 / NCTC 10667</strain>
    </source>
</reference>
<dbReference type="GO" id="GO:0008703">
    <property type="term" value="F:5-amino-6-(5-phosphoribosylamino)uracil reductase activity"/>
    <property type="evidence" value="ECO:0007669"/>
    <property type="project" value="InterPro"/>
</dbReference>
<dbReference type="Pfam" id="PF01872">
    <property type="entry name" value="RibD_C"/>
    <property type="match status" value="1"/>
</dbReference>
<dbReference type="SUPFAM" id="SSF53597">
    <property type="entry name" value="Dihydrofolate reductase-like"/>
    <property type="match status" value="1"/>
</dbReference>
<reference evidence="6" key="1">
    <citation type="submission" date="2009-10" db="EMBL/GenBank/DDBJ databases">
        <title>The complete chromosome of Gordonia bronchialis DSM 43247.</title>
        <authorList>
            <consortium name="US DOE Joint Genome Institute (JGI-PGF)"/>
            <person name="Lucas S."/>
            <person name="Copeland A."/>
            <person name="Lapidus A."/>
            <person name="Glavina del Rio T."/>
            <person name="Dalin E."/>
            <person name="Tice H."/>
            <person name="Bruce D."/>
            <person name="Goodwin L."/>
            <person name="Pitluck S."/>
            <person name="Kyrpides N."/>
            <person name="Mavromatis K."/>
            <person name="Ivanova N."/>
            <person name="Ovchinnikova G."/>
            <person name="Saunders E."/>
            <person name="Brettin T."/>
            <person name="Detter J.C."/>
            <person name="Han C."/>
            <person name="Larimer F."/>
            <person name="Land M."/>
            <person name="Hauser L."/>
            <person name="Markowitz V."/>
            <person name="Cheng J.-F."/>
            <person name="Hugenholtz P."/>
            <person name="Woyke T."/>
            <person name="Wu D."/>
            <person name="Jando M."/>
            <person name="Schneider S."/>
            <person name="Goeker M."/>
            <person name="Klenk H.-P."/>
            <person name="Eisen J.A."/>
        </authorList>
    </citation>
    <scope>NUCLEOTIDE SEQUENCE [LARGE SCALE GENOMIC DNA]</scope>
    <source>
        <strain evidence="6">ATCC 25592 / DSM 43247 / BCRC 13721 / JCM 3198 / KCTC 3076 / NBRC 16047 / NCTC 10667</strain>
    </source>
</reference>
<dbReference type="AlphaFoldDB" id="D0LCJ8"/>
<dbReference type="Gene3D" id="3.40.430.10">
    <property type="entry name" value="Dihydrofolate Reductase, subunit A"/>
    <property type="match status" value="1"/>
</dbReference>
<dbReference type="OrthoDB" id="5243299at2"/>
<evidence type="ECO:0000256" key="1">
    <source>
        <dbReference type="ARBA" id="ARBA00005104"/>
    </source>
</evidence>
<name>D0LCJ8_GORB4</name>
<evidence type="ECO:0000313" key="5">
    <source>
        <dbReference type="EMBL" id="ACY21519.1"/>
    </source>
</evidence>
<dbReference type="PANTHER" id="PTHR38011:SF7">
    <property type="entry name" value="2,5-DIAMINO-6-RIBOSYLAMINO-4(3H)-PYRIMIDINONE 5'-PHOSPHATE REDUCTASE"/>
    <property type="match status" value="1"/>
</dbReference>
<evidence type="ECO:0000256" key="3">
    <source>
        <dbReference type="ARBA" id="ARBA00023002"/>
    </source>
</evidence>
<dbReference type="GO" id="GO:0009231">
    <property type="term" value="P:riboflavin biosynthetic process"/>
    <property type="evidence" value="ECO:0007669"/>
    <property type="project" value="InterPro"/>
</dbReference>
<evidence type="ECO:0000259" key="4">
    <source>
        <dbReference type="Pfam" id="PF01872"/>
    </source>
</evidence>
<dbReference type="HOGENOM" id="CLU_036590_7_2_11"/>
<keyword evidence="6" id="KW-1185">Reference proteome</keyword>
<dbReference type="STRING" id="526226.Gbro_2271"/>
<feature type="domain" description="Bacterial bifunctional deaminase-reductase C-terminal" evidence="4">
    <location>
        <begin position="42"/>
        <end position="231"/>
    </location>
</feature>
<proteinExistence type="predicted"/>
<accession>D0LCJ8</accession>
<dbReference type="InterPro" id="IPR002734">
    <property type="entry name" value="RibDG_C"/>
</dbReference>
<comment type="pathway">
    <text evidence="1">Cofactor biosynthesis; riboflavin biosynthesis.</text>
</comment>
<sequence length="263" mass="28460">MYHLQKATQVTSGTDDAATLRWLAQTYAYPPKPTSPPCLTRPYVRANFVSSIDGAVTHNGRSAELAGPGDHALFHVLRALADVVLVGARTATVEDYGQPAEYPVFAGDRRRAEQTPAPALALVSRTLAFPIGYPPLGNPDTVVFTCRDAPRENRQSLVDAGATLIDCGEDTVDLPIVLDRCAERGWHRVLCEGGPTLLGSLVTEDLVDEMCLTISPNLVSGDAGRIAHDRRPGVLRSMRAETILTDDDGFVFSRWVRSAPTTH</sequence>
<dbReference type="Proteomes" id="UP000001219">
    <property type="component" value="Chromosome"/>
</dbReference>
<evidence type="ECO:0000313" key="6">
    <source>
        <dbReference type="Proteomes" id="UP000001219"/>
    </source>
</evidence>
<keyword evidence="3" id="KW-0560">Oxidoreductase</keyword>
<gene>
    <name evidence="5" type="ordered locus">Gbro_2271</name>
</gene>
<dbReference type="RefSeq" id="WP_012834074.1">
    <property type="nucleotide sequence ID" value="NC_013441.1"/>
</dbReference>
<keyword evidence="2" id="KW-0521">NADP</keyword>
<dbReference type="KEGG" id="gbr:Gbro_2271"/>